<dbReference type="InterPro" id="IPR014044">
    <property type="entry name" value="CAP_dom"/>
</dbReference>
<name>A0A0B1TE23_OESDE</name>
<dbReference type="CDD" id="cd05380">
    <property type="entry name" value="CAP_euk"/>
    <property type="match status" value="1"/>
</dbReference>
<dbReference type="SUPFAM" id="SSF55797">
    <property type="entry name" value="PR-1-like"/>
    <property type="match status" value="1"/>
</dbReference>
<keyword evidence="3" id="KW-1185">Reference proteome</keyword>
<dbReference type="Gene3D" id="3.40.33.10">
    <property type="entry name" value="CAP"/>
    <property type="match status" value="1"/>
</dbReference>
<organism evidence="2 3">
    <name type="scientific">Oesophagostomum dentatum</name>
    <name type="common">Nodular worm</name>
    <dbReference type="NCBI Taxonomy" id="61180"/>
    <lineage>
        <taxon>Eukaryota</taxon>
        <taxon>Metazoa</taxon>
        <taxon>Ecdysozoa</taxon>
        <taxon>Nematoda</taxon>
        <taxon>Chromadorea</taxon>
        <taxon>Rhabditida</taxon>
        <taxon>Rhabditina</taxon>
        <taxon>Rhabditomorpha</taxon>
        <taxon>Strongyloidea</taxon>
        <taxon>Strongylidae</taxon>
        <taxon>Oesophagostomum</taxon>
    </lineage>
</organism>
<dbReference type="AlphaFoldDB" id="A0A0B1TE23"/>
<reference evidence="2 3" key="1">
    <citation type="submission" date="2014-03" db="EMBL/GenBank/DDBJ databases">
        <title>Draft genome of the hookworm Oesophagostomum dentatum.</title>
        <authorList>
            <person name="Mitreva M."/>
        </authorList>
    </citation>
    <scope>NUCLEOTIDE SEQUENCE [LARGE SCALE GENOMIC DNA]</scope>
    <source>
        <strain evidence="2 3">OD-Hann</strain>
    </source>
</reference>
<dbReference type="Pfam" id="PF00188">
    <property type="entry name" value="CAP"/>
    <property type="match status" value="1"/>
</dbReference>
<evidence type="ECO:0000313" key="3">
    <source>
        <dbReference type="Proteomes" id="UP000053660"/>
    </source>
</evidence>
<feature type="domain" description="SCP" evidence="1">
    <location>
        <begin position="61"/>
        <end position="110"/>
    </location>
</feature>
<evidence type="ECO:0000313" key="2">
    <source>
        <dbReference type="EMBL" id="KHJ94067.1"/>
    </source>
</evidence>
<proteinExistence type="predicted"/>
<gene>
    <name evidence="2" type="ORF">OESDEN_06008</name>
</gene>
<accession>A0A0B1TE23</accession>
<dbReference type="Proteomes" id="UP000053660">
    <property type="component" value="Unassembled WGS sequence"/>
</dbReference>
<sequence>MATRKSLRLAAAAAAPITAVAAAASRGVLLSVGFPIIKFTTTARSLTAKGWAENKTGYAPPAARMYKLKYDCSLEKMAASHARKCEYKHSSQDPRRRVGENIYKVWPPTTGKEVETAEHVS</sequence>
<dbReference type="OrthoDB" id="5876828at2759"/>
<protein>
    <submittedName>
        <fullName evidence="2">SCP-like protein</fullName>
    </submittedName>
</protein>
<evidence type="ECO:0000259" key="1">
    <source>
        <dbReference type="Pfam" id="PF00188"/>
    </source>
</evidence>
<dbReference type="InterPro" id="IPR035940">
    <property type="entry name" value="CAP_sf"/>
</dbReference>
<dbReference type="EMBL" id="KN550479">
    <property type="protein sequence ID" value="KHJ94067.1"/>
    <property type="molecule type" value="Genomic_DNA"/>
</dbReference>